<dbReference type="Pfam" id="PF24964">
    <property type="entry name" value="DUF7769"/>
    <property type="match status" value="1"/>
</dbReference>
<gene>
    <name evidence="2" type="ORF">H257_18078</name>
</gene>
<dbReference type="InterPro" id="IPR056671">
    <property type="entry name" value="DUF7769"/>
</dbReference>
<dbReference type="GeneID" id="20820074"/>
<dbReference type="STRING" id="112090.W4FE86"/>
<reference evidence="2" key="1">
    <citation type="submission" date="2013-12" db="EMBL/GenBank/DDBJ databases">
        <title>The Genome Sequence of Aphanomyces astaci APO3.</title>
        <authorList>
            <consortium name="The Broad Institute Genomics Platform"/>
            <person name="Russ C."/>
            <person name="Tyler B."/>
            <person name="van West P."/>
            <person name="Dieguez-Uribeondo J."/>
            <person name="Young S.K."/>
            <person name="Zeng Q."/>
            <person name="Gargeya S."/>
            <person name="Fitzgerald M."/>
            <person name="Abouelleil A."/>
            <person name="Alvarado L."/>
            <person name="Chapman S.B."/>
            <person name="Gainer-Dewar J."/>
            <person name="Goldberg J."/>
            <person name="Griggs A."/>
            <person name="Gujja S."/>
            <person name="Hansen M."/>
            <person name="Howarth C."/>
            <person name="Imamovic A."/>
            <person name="Ireland A."/>
            <person name="Larimer J."/>
            <person name="McCowan C."/>
            <person name="Murphy C."/>
            <person name="Pearson M."/>
            <person name="Poon T.W."/>
            <person name="Priest M."/>
            <person name="Roberts A."/>
            <person name="Saif S."/>
            <person name="Shea T."/>
            <person name="Sykes S."/>
            <person name="Wortman J."/>
            <person name="Nusbaum C."/>
            <person name="Birren B."/>
        </authorList>
    </citation>
    <scope>NUCLEOTIDE SEQUENCE [LARGE SCALE GENOMIC DNA]</scope>
    <source>
        <strain evidence="2">APO3</strain>
    </source>
</reference>
<evidence type="ECO:0000313" key="2">
    <source>
        <dbReference type="EMBL" id="ETV65121.1"/>
    </source>
</evidence>
<proteinExistence type="predicted"/>
<evidence type="ECO:0000259" key="1">
    <source>
        <dbReference type="Pfam" id="PF24964"/>
    </source>
</evidence>
<organism evidence="2">
    <name type="scientific">Aphanomyces astaci</name>
    <name type="common">Crayfish plague agent</name>
    <dbReference type="NCBI Taxonomy" id="112090"/>
    <lineage>
        <taxon>Eukaryota</taxon>
        <taxon>Sar</taxon>
        <taxon>Stramenopiles</taxon>
        <taxon>Oomycota</taxon>
        <taxon>Saprolegniomycetes</taxon>
        <taxon>Saprolegniales</taxon>
        <taxon>Verrucalvaceae</taxon>
        <taxon>Aphanomyces</taxon>
    </lineage>
</organism>
<dbReference type="OrthoDB" id="74246at2759"/>
<dbReference type="RefSeq" id="XP_009845390.1">
    <property type="nucleotide sequence ID" value="XM_009847088.1"/>
</dbReference>
<feature type="domain" description="DUF7769" evidence="1">
    <location>
        <begin position="10"/>
        <end position="52"/>
    </location>
</feature>
<dbReference type="PANTHER" id="PTHR47169">
    <property type="entry name" value="OS01G0541250 PROTEIN"/>
    <property type="match status" value="1"/>
</dbReference>
<dbReference type="VEuPathDB" id="FungiDB:H257_18078"/>
<sequence>MASQSGTRHLTPAERRTAYELLLQSSSNGRLKYGALKDVAAHLKCHWKTISRTSIVRHMQETKRLKSRASYIKPMLTEDNTRARLDFAKSFDRLMPSGNHAFVNMNEYVHVEVALRAAKSKQFITQVMFLAAVARPRFDHTKKAYFDGKVGVWPFVVVQPAKRNSKNRAKGTPAVVPQVVDGEVYKKAIIDKTTRALTAV</sequence>
<dbReference type="EMBL" id="KI913248">
    <property type="protein sequence ID" value="ETV65121.1"/>
    <property type="molecule type" value="Genomic_DNA"/>
</dbReference>
<name>W4FE86_APHAT</name>
<accession>W4FE86</accession>
<dbReference type="AlphaFoldDB" id="W4FE86"/>
<protein>
    <recommendedName>
        <fullName evidence="1">DUF7769 domain-containing protein</fullName>
    </recommendedName>
</protein>